<accession>A0A9P6BVT0</accession>
<dbReference type="Proteomes" id="UP000807342">
    <property type="component" value="Unassembled WGS sequence"/>
</dbReference>
<reference evidence="1" key="1">
    <citation type="submission" date="2020-11" db="EMBL/GenBank/DDBJ databases">
        <authorList>
            <consortium name="DOE Joint Genome Institute"/>
            <person name="Ahrendt S."/>
            <person name="Riley R."/>
            <person name="Andreopoulos W."/>
            <person name="Labutti K."/>
            <person name="Pangilinan J."/>
            <person name="Ruiz-Duenas F.J."/>
            <person name="Barrasa J.M."/>
            <person name="Sanchez-Garcia M."/>
            <person name="Camarero S."/>
            <person name="Miyauchi S."/>
            <person name="Serrano A."/>
            <person name="Linde D."/>
            <person name="Babiker R."/>
            <person name="Drula E."/>
            <person name="Ayuso-Fernandez I."/>
            <person name="Pacheco R."/>
            <person name="Padilla G."/>
            <person name="Ferreira P."/>
            <person name="Barriuso J."/>
            <person name="Kellner H."/>
            <person name="Castanera R."/>
            <person name="Alfaro M."/>
            <person name="Ramirez L."/>
            <person name="Pisabarro A.G."/>
            <person name="Kuo A."/>
            <person name="Tritt A."/>
            <person name="Lipzen A."/>
            <person name="He G."/>
            <person name="Yan M."/>
            <person name="Ng V."/>
            <person name="Cullen D."/>
            <person name="Martin F."/>
            <person name="Rosso M.-N."/>
            <person name="Henrissat B."/>
            <person name="Hibbett D."/>
            <person name="Martinez A.T."/>
            <person name="Grigoriev I.V."/>
        </authorList>
    </citation>
    <scope>NUCLEOTIDE SEQUENCE</scope>
    <source>
        <strain evidence="1">MF-IS2</strain>
    </source>
</reference>
<dbReference type="EMBL" id="MU152845">
    <property type="protein sequence ID" value="KAF9440109.1"/>
    <property type="molecule type" value="Genomic_DNA"/>
</dbReference>
<name>A0A9P6BVT0_9AGAR</name>
<sequence length="245" mass="27018">MPKIKTSMQNQLCRHLFFFTYEALALPLPLPEPSKEVEDPSDKDEMDVHLFNDTLTSLLKWIEKGGFDNEFDSVAQEALIKHVYIAAKHFNVVKIVTLPTPSPPPPCMQPHYNKEDVHMEPPTPTHMFNEAAIQTPAPLPIVAMPPPPPSSMLPAFIFQGCRENPLPYSPPFVWQFFIEMLAVAGISLPGLIDQANTALSHVRSSLHIDSVCLANSGITCATISVPTQSDLDIVEAMLPPKISGS</sequence>
<evidence type="ECO:0000313" key="2">
    <source>
        <dbReference type="Proteomes" id="UP000807342"/>
    </source>
</evidence>
<gene>
    <name evidence="1" type="ORF">P691DRAFT_768252</name>
</gene>
<keyword evidence="2" id="KW-1185">Reference proteome</keyword>
<proteinExistence type="predicted"/>
<dbReference type="AlphaFoldDB" id="A0A9P6BVT0"/>
<comment type="caution">
    <text evidence="1">The sequence shown here is derived from an EMBL/GenBank/DDBJ whole genome shotgun (WGS) entry which is preliminary data.</text>
</comment>
<evidence type="ECO:0000313" key="1">
    <source>
        <dbReference type="EMBL" id="KAF9440109.1"/>
    </source>
</evidence>
<organism evidence="1 2">
    <name type="scientific">Macrolepiota fuliginosa MF-IS2</name>
    <dbReference type="NCBI Taxonomy" id="1400762"/>
    <lineage>
        <taxon>Eukaryota</taxon>
        <taxon>Fungi</taxon>
        <taxon>Dikarya</taxon>
        <taxon>Basidiomycota</taxon>
        <taxon>Agaricomycotina</taxon>
        <taxon>Agaricomycetes</taxon>
        <taxon>Agaricomycetidae</taxon>
        <taxon>Agaricales</taxon>
        <taxon>Agaricineae</taxon>
        <taxon>Agaricaceae</taxon>
        <taxon>Macrolepiota</taxon>
    </lineage>
</organism>
<protein>
    <submittedName>
        <fullName evidence="1">Uncharacterized protein</fullName>
    </submittedName>
</protein>